<accession>A0A9W7W5T0</accession>
<dbReference type="InterPro" id="IPR013255">
    <property type="entry name" value="Spc25_C"/>
</dbReference>
<comment type="subunit">
    <text evidence="9">Component of the NDC80 complex.</text>
</comment>
<feature type="coiled-coil region" evidence="10">
    <location>
        <begin position="165"/>
        <end position="192"/>
    </location>
</feature>
<comment type="caution">
    <text evidence="12">The sequence shown here is derived from an EMBL/GenBank/DDBJ whole genome shotgun (WGS) entry which is preliminary data.</text>
</comment>
<gene>
    <name evidence="12" type="ORF">Tdes44962_MAKER07433</name>
</gene>
<keyword evidence="6 10" id="KW-0175">Coiled coil</keyword>
<keyword evidence="8 9" id="KW-0137">Centromere</keyword>
<evidence type="ECO:0000256" key="2">
    <source>
        <dbReference type="ARBA" id="ARBA00022454"/>
    </source>
</evidence>
<proteinExistence type="inferred from homology"/>
<evidence type="ECO:0000313" key="13">
    <source>
        <dbReference type="Proteomes" id="UP001138500"/>
    </source>
</evidence>
<dbReference type="Pfam" id="PF08234">
    <property type="entry name" value="Spindle_Spc25"/>
    <property type="match status" value="1"/>
</dbReference>
<keyword evidence="13" id="KW-1185">Reference proteome</keyword>
<dbReference type="Gene3D" id="3.30.457.50">
    <property type="entry name" value="Chromosome segregation protein Spc25"/>
    <property type="match status" value="1"/>
</dbReference>
<evidence type="ECO:0000259" key="11">
    <source>
        <dbReference type="Pfam" id="PF08234"/>
    </source>
</evidence>
<sequence length="304" mass="34732">TRFVYLLRRITTCAFFVVTCTTRTLRYNPYLTILDCFVAESMATVTMTPSRFGSSFSGSQQQYASAPSMADQLPSIDFGFDDLRERMKQFTTRFDEFIERGRKRVLDERNAFRMSVAELEDSAHRRKQAIAALESKSSSHAQTLAKEAAETEEMHEAIRTLTLQKDEHVSHADELKAEIARVQAAIKQRREAQAARQRSLDAQARHNVPELKFWEHCLGLRIEGTGIEDRLRFVYVCVDDKLSDAECWFDLDMGGRDYEVASTEPRLDQEAVEEMQSSLNETRELGGFLKGMRGLFQQALRGSS</sequence>
<evidence type="ECO:0000256" key="6">
    <source>
        <dbReference type="ARBA" id="ARBA00023054"/>
    </source>
</evidence>
<evidence type="ECO:0000256" key="5">
    <source>
        <dbReference type="ARBA" id="ARBA00022838"/>
    </source>
</evidence>
<dbReference type="PANTHER" id="PTHR14281">
    <property type="entry name" value="KINETOCHORE PROTEIN SPC25-RELATED"/>
    <property type="match status" value="1"/>
</dbReference>
<dbReference type="FunFam" id="3.30.457.50:FF:000001">
    <property type="entry name" value="Probable kinetochore protein spc25"/>
    <property type="match status" value="1"/>
</dbReference>
<protein>
    <recommendedName>
        <fullName evidence="9">Kinetochore protein SPC25</fullName>
    </recommendedName>
</protein>
<evidence type="ECO:0000256" key="4">
    <source>
        <dbReference type="ARBA" id="ARBA00022776"/>
    </source>
</evidence>
<dbReference type="EMBL" id="RIBY02000358">
    <property type="protein sequence ID" value="KAH9843426.1"/>
    <property type="molecule type" value="Genomic_DNA"/>
</dbReference>
<evidence type="ECO:0000256" key="10">
    <source>
        <dbReference type="SAM" id="Coils"/>
    </source>
</evidence>
<dbReference type="GO" id="GO:0005634">
    <property type="term" value="C:nucleus"/>
    <property type="evidence" value="ECO:0007669"/>
    <property type="project" value="UniProtKB-SubCell"/>
</dbReference>
<keyword evidence="4 9" id="KW-0498">Mitosis</keyword>
<keyword evidence="7 9" id="KW-0131">Cell cycle</keyword>
<feature type="domain" description="Chromosome segregation protein Spc25 C-terminal" evidence="11">
    <location>
        <begin position="228"/>
        <end position="297"/>
    </location>
</feature>
<evidence type="ECO:0000256" key="7">
    <source>
        <dbReference type="ARBA" id="ARBA00023306"/>
    </source>
</evidence>
<keyword evidence="9" id="KW-0539">Nucleus</keyword>
<comment type="function">
    <text evidence="9">Acts as a component of the essential kinetochore-associated NDC80 complex, which is required for chromosome segregation and spindle checkpoint activity.</text>
</comment>
<keyword evidence="5 9" id="KW-0995">Kinetochore</keyword>
<name>A0A9W7W5T0_9PEZI</name>
<reference evidence="12 13" key="2">
    <citation type="journal article" date="2021" name="Curr. Genet.">
        <title>Genetic response to nitrogen starvation in the aggressive Eucalyptus foliar pathogen Teratosphaeria destructans.</title>
        <authorList>
            <person name="Havenga M."/>
            <person name="Wingfield B.D."/>
            <person name="Wingfield M.J."/>
            <person name="Dreyer L.L."/>
            <person name="Roets F."/>
            <person name="Aylward J."/>
        </authorList>
    </citation>
    <scope>NUCLEOTIDE SEQUENCE [LARGE SCALE GENOMIC DNA]</scope>
    <source>
        <strain evidence="12">CMW44962</strain>
    </source>
</reference>
<organism evidence="12 13">
    <name type="scientific">Teratosphaeria destructans</name>
    <dbReference type="NCBI Taxonomy" id="418781"/>
    <lineage>
        <taxon>Eukaryota</taxon>
        <taxon>Fungi</taxon>
        <taxon>Dikarya</taxon>
        <taxon>Ascomycota</taxon>
        <taxon>Pezizomycotina</taxon>
        <taxon>Dothideomycetes</taxon>
        <taxon>Dothideomycetidae</taxon>
        <taxon>Mycosphaerellales</taxon>
        <taxon>Teratosphaeriaceae</taxon>
        <taxon>Teratosphaeria</taxon>
    </lineage>
</organism>
<dbReference type="Proteomes" id="UP001138500">
    <property type="component" value="Unassembled WGS sequence"/>
</dbReference>
<dbReference type="GO" id="GO:0051301">
    <property type="term" value="P:cell division"/>
    <property type="evidence" value="ECO:0007669"/>
    <property type="project" value="UniProtKB-UniRule"/>
</dbReference>
<keyword evidence="3 9" id="KW-0132">Cell division</keyword>
<dbReference type="PANTHER" id="PTHR14281:SF0">
    <property type="entry name" value="KINETOCHORE PROTEIN SPC25"/>
    <property type="match status" value="1"/>
</dbReference>
<dbReference type="GO" id="GO:0007059">
    <property type="term" value="P:chromosome segregation"/>
    <property type="evidence" value="ECO:0007669"/>
    <property type="project" value="InterPro"/>
</dbReference>
<dbReference type="InterPro" id="IPR045143">
    <property type="entry name" value="Spc25"/>
</dbReference>
<dbReference type="OrthoDB" id="4056921at2759"/>
<evidence type="ECO:0000256" key="8">
    <source>
        <dbReference type="ARBA" id="ARBA00023328"/>
    </source>
</evidence>
<evidence type="ECO:0000256" key="1">
    <source>
        <dbReference type="ARBA" id="ARBA00006379"/>
    </source>
</evidence>
<comment type="similarity">
    <text evidence="1 9">Belongs to the SPC25 family.</text>
</comment>
<evidence type="ECO:0000256" key="9">
    <source>
        <dbReference type="RuleBase" id="RU367150"/>
    </source>
</evidence>
<keyword evidence="2 9" id="KW-0158">Chromosome</keyword>
<dbReference type="AlphaFoldDB" id="A0A9W7W5T0"/>
<evidence type="ECO:0000313" key="12">
    <source>
        <dbReference type="EMBL" id="KAH9843426.1"/>
    </source>
</evidence>
<dbReference type="GO" id="GO:0031262">
    <property type="term" value="C:Ndc80 complex"/>
    <property type="evidence" value="ECO:0007669"/>
    <property type="project" value="InterPro"/>
</dbReference>
<evidence type="ECO:0000256" key="3">
    <source>
        <dbReference type="ARBA" id="ARBA00022618"/>
    </source>
</evidence>
<comment type="subcellular location">
    <subcellularLocation>
        <location evidence="9">Nucleus</location>
    </subcellularLocation>
    <subcellularLocation>
        <location evidence="9">Chromosome</location>
        <location evidence="9">Centromere</location>
        <location evidence="9">Kinetochore</location>
    </subcellularLocation>
</comment>
<reference evidence="12 13" key="1">
    <citation type="journal article" date="2018" name="IMA Fungus">
        <title>IMA Genome-F 10: Nine draft genome sequences of Claviceps purpurea s.lat., including C. arundinis, C. humidiphila, and C. cf. spartinae, pseudomolecules for the pitch canker pathogen Fusarium circinatum, draft genome of Davidsoniella eucalypti, Grosmannia galeiformis, Quambalaria eucalypti, and Teratosphaeria destructans.</title>
        <authorList>
            <person name="Wingfield B.D."/>
            <person name="Liu M."/>
            <person name="Nguyen H.D."/>
            <person name="Lane F.A."/>
            <person name="Morgan S.W."/>
            <person name="De Vos L."/>
            <person name="Wilken P.M."/>
            <person name="Duong T.A."/>
            <person name="Aylward J."/>
            <person name="Coetzee M.P."/>
            <person name="Dadej K."/>
            <person name="De Beer Z.W."/>
            <person name="Findlay W."/>
            <person name="Havenga M."/>
            <person name="Kolarik M."/>
            <person name="Menzies J.G."/>
            <person name="Naidoo K."/>
            <person name="Pochopski O."/>
            <person name="Shoukouhi P."/>
            <person name="Santana Q.C."/>
            <person name="Seifert K.A."/>
            <person name="Soal N."/>
            <person name="Steenkamp E.T."/>
            <person name="Tatham C.T."/>
            <person name="van der Nest M.A."/>
            <person name="Wingfield M.J."/>
        </authorList>
    </citation>
    <scope>NUCLEOTIDE SEQUENCE [LARGE SCALE GENOMIC DNA]</scope>
    <source>
        <strain evidence="12">CMW44962</strain>
    </source>
</reference>
<dbReference type="CDD" id="cd23784">
    <property type="entry name" value="RWD_Spc25"/>
    <property type="match status" value="1"/>
</dbReference>
<feature type="non-terminal residue" evidence="12">
    <location>
        <position position="1"/>
    </location>
</feature>